<sequence length="286" mass="31836">MAQAGTSEQPNNGAEASIRLEDLFDSSRILVKPKLYKAVFYFPFALFLLLTRLIAVIFAFSILSLLPKASPKRSVVLKGLCRILGIVVEVDDKYNDENAKLLVANHVSLWDRLAVNAMVPCCSITKDFQIRNTDTLSFWNDSDIPFPREYTTEEVGALQRCIEGSSARVLHFPECATTNGKIGLLKFHPGVFSVNAPIQPQTKIPTFQAKWLEKHRVNAFSEAKFNVLNVVITSDVPSDEDIVSLIKEKNDLIDDSSSDMEDRGDTSSCPSISDVKGSCEHFSKFQ</sequence>
<dbReference type="Proteomes" id="UP000499080">
    <property type="component" value="Unassembled WGS sequence"/>
</dbReference>
<accession>A0A4Y2GHE4</accession>
<evidence type="ECO:0008006" key="11">
    <source>
        <dbReference type="Google" id="ProtNLM"/>
    </source>
</evidence>
<dbReference type="GO" id="GO:0016746">
    <property type="term" value="F:acyltransferase activity"/>
    <property type="evidence" value="ECO:0007669"/>
    <property type="project" value="UniProtKB-KW"/>
</dbReference>
<evidence type="ECO:0000313" key="10">
    <source>
        <dbReference type="Proteomes" id="UP000499080"/>
    </source>
</evidence>
<evidence type="ECO:0000256" key="6">
    <source>
        <dbReference type="ARBA" id="ARBA00023315"/>
    </source>
</evidence>
<evidence type="ECO:0000256" key="5">
    <source>
        <dbReference type="ARBA" id="ARBA00023136"/>
    </source>
</evidence>
<feature type="region of interest" description="Disordered" evidence="7">
    <location>
        <begin position="254"/>
        <end position="286"/>
    </location>
</feature>
<evidence type="ECO:0000256" key="8">
    <source>
        <dbReference type="SAM" id="Phobius"/>
    </source>
</evidence>
<evidence type="ECO:0000256" key="3">
    <source>
        <dbReference type="ARBA" id="ARBA00022989"/>
    </source>
</evidence>
<feature type="transmembrane region" description="Helical" evidence="8">
    <location>
        <begin position="40"/>
        <end position="66"/>
    </location>
</feature>
<keyword evidence="2 8" id="KW-0812">Transmembrane</keyword>
<feature type="compositionally biased region" description="Basic and acidic residues" evidence="7">
    <location>
        <begin position="277"/>
        <end position="286"/>
    </location>
</feature>
<keyword evidence="4" id="KW-0443">Lipid metabolism</keyword>
<proteinExistence type="predicted"/>
<evidence type="ECO:0000256" key="1">
    <source>
        <dbReference type="ARBA" id="ARBA00022679"/>
    </source>
</evidence>
<dbReference type="PANTHER" id="PTHR23063">
    <property type="entry name" value="PHOSPHOLIPID ACYLTRANSFERASE"/>
    <property type="match status" value="1"/>
</dbReference>
<comment type="caution">
    <text evidence="9">The sequence shown here is derived from an EMBL/GenBank/DDBJ whole genome shotgun (WGS) entry which is preliminary data.</text>
</comment>
<dbReference type="EMBL" id="BGPR01001411">
    <property type="protein sequence ID" value="GBM53272.1"/>
    <property type="molecule type" value="Genomic_DNA"/>
</dbReference>
<keyword evidence="5 8" id="KW-0472">Membrane</keyword>
<evidence type="ECO:0000256" key="2">
    <source>
        <dbReference type="ARBA" id="ARBA00022692"/>
    </source>
</evidence>
<evidence type="ECO:0000313" key="9">
    <source>
        <dbReference type="EMBL" id="GBM53272.1"/>
    </source>
</evidence>
<keyword evidence="10" id="KW-1185">Reference proteome</keyword>
<protein>
    <recommendedName>
        <fullName evidence="11">Phospholipid/glycerol acyltransferase domain-containing protein</fullName>
    </recommendedName>
</protein>
<dbReference type="PANTHER" id="PTHR23063:SF52">
    <property type="entry name" value="LYSOPHOSPHATIDYLCHOLINE ACYLTRANSFERASE"/>
    <property type="match status" value="1"/>
</dbReference>
<evidence type="ECO:0000256" key="4">
    <source>
        <dbReference type="ARBA" id="ARBA00023098"/>
    </source>
</evidence>
<keyword evidence="3 8" id="KW-1133">Transmembrane helix</keyword>
<keyword evidence="6" id="KW-0012">Acyltransferase</keyword>
<evidence type="ECO:0000256" key="7">
    <source>
        <dbReference type="SAM" id="MobiDB-lite"/>
    </source>
</evidence>
<dbReference type="SUPFAM" id="SSF69593">
    <property type="entry name" value="Glycerol-3-phosphate (1)-acyltransferase"/>
    <property type="match status" value="1"/>
</dbReference>
<dbReference type="GO" id="GO:0006629">
    <property type="term" value="P:lipid metabolic process"/>
    <property type="evidence" value="ECO:0007669"/>
    <property type="project" value="UniProtKB-KW"/>
</dbReference>
<organism evidence="9 10">
    <name type="scientific">Araneus ventricosus</name>
    <name type="common">Orbweaver spider</name>
    <name type="synonym">Epeira ventricosa</name>
    <dbReference type="NCBI Taxonomy" id="182803"/>
    <lineage>
        <taxon>Eukaryota</taxon>
        <taxon>Metazoa</taxon>
        <taxon>Ecdysozoa</taxon>
        <taxon>Arthropoda</taxon>
        <taxon>Chelicerata</taxon>
        <taxon>Arachnida</taxon>
        <taxon>Araneae</taxon>
        <taxon>Araneomorphae</taxon>
        <taxon>Entelegynae</taxon>
        <taxon>Araneoidea</taxon>
        <taxon>Araneidae</taxon>
        <taxon>Araneus</taxon>
    </lineage>
</organism>
<name>A0A4Y2GHE4_ARAVE</name>
<gene>
    <name evidence="9" type="ORF">AVEN_128437_1</name>
</gene>
<dbReference type="AlphaFoldDB" id="A0A4Y2GHE4"/>
<reference evidence="9 10" key="1">
    <citation type="journal article" date="2019" name="Sci. Rep.">
        <title>Orb-weaving spider Araneus ventricosus genome elucidates the spidroin gene catalogue.</title>
        <authorList>
            <person name="Kono N."/>
            <person name="Nakamura H."/>
            <person name="Ohtoshi R."/>
            <person name="Moran D.A.P."/>
            <person name="Shinohara A."/>
            <person name="Yoshida Y."/>
            <person name="Fujiwara M."/>
            <person name="Mori M."/>
            <person name="Tomita M."/>
            <person name="Arakawa K."/>
        </authorList>
    </citation>
    <scope>NUCLEOTIDE SEQUENCE [LARGE SCALE GENOMIC DNA]</scope>
</reference>
<dbReference type="OrthoDB" id="1854593at2759"/>
<keyword evidence="1" id="KW-0808">Transferase</keyword>